<dbReference type="KEGG" id="pht:BLM14_21345"/>
<evidence type="ECO:0000313" key="1">
    <source>
        <dbReference type="EMBL" id="PIO46143.1"/>
    </source>
</evidence>
<dbReference type="Proteomes" id="UP000232163">
    <property type="component" value="Unassembled WGS sequence"/>
</dbReference>
<comment type="caution">
    <text evidence="1">The sequence shown here is derived from an EMBL/GenBank/DDBJ whole genome shotgun (WGS) entry which is preliminary data.</text>
</comment>
<dbReference type="Pfam" id="PF06169">
    <property type="entry name" value="DUF982"/>
    <property type="match status" value="1"/>
</dbReference>
<sequence length="84" mass="9462">MRDLPFPYVTIETEQLGGTRNISSVEEAADFLEMYWPIKKGEKFVEAKQACIEALEGKIMCTAARSAFIEAAKEADIYVAEKRL</sequence>
<dbReference type="Gene3D" id="6.10.250.730">
    <property type="match status" value="1"/>
</dbReference>
<keyword evidence="2" id="KW-1185">Reference proteome</keyword>
<dbReference type="InterPro" id="IPR010385">
    <property type="entry name" value="DUF982"/>
</dbReference>
<dbReference type="AlphaFoldDB" id="A0A2N9W325"/>
<name>A0A2N9W325_9HYPH</name>
<dbReference type="EMBL" id="MZMT01000007">
    <property type="protein sequence ID" value="PIO46143.1"/>
    <property type="molecule type" value="Genomic_DNA"/>
</dbReference>
<protein>
    <recommendedName>
        <fullName evidence="3">DUF982 domain-containing protein</fullName>
    </recommendedName>
</protein>
<accession>A0A2N9W325</accession>
<gene>
    <name evidence="1" type="ORF">B5P45_03845</name>
</gene>
<evidence type="ECO:0008006" key="3">
    <source>
        <dbReference type="Google" id="ProtNLM"/>
    </source>
</evidence>
<reference evidence="1 2" key="1">
    <citation type="journal article" date="2017" name="Int J Environ Stud">
        <title>Does the Miocene-Pliocene relict legume Oxytropis triphylla form nitrogen-fixing nodules with a combination of bacterial strains?</title>
        <authorList>
            <person name="Safronova V."/>
            <person name="Belimov A."/>
            <person name="Sazanova A."/>
            <person name="Kuznetsova I."/>
            <person name="Popova J."/>
            <person name="Andronov E."/>
            <person name="Verkhozina A."/>
            <person name="Tikhonovich I."/>
        </authorList>
    </citation>
    <scope>NUCLEOTIDE SEQUENCE [LARGE SCALE GENOMIC DNA]</scope>
    <source>
        <strain evidence="1 2">Tri-38</strain>
    </source>
</reference>
<proteinExistence type="predicted"/>
<evidence type="ECO:0000313" key="2">
    <source>
        <dbReference type="Proteomes" id="UP000232163"/>
    </source>
</evidence>
<organism evidence="1 2">
    <name type="scientific">Phyllobacterium zundukense</name>
    <dbReference type="NCBI Taxonomy" id="1867719"/>
    <lineage>
        <taxon>Bacteria</taxon>
        <taxon>Pseudomonadati</taxon>
        <taxon>Pseudomonadota</taxon>
        <taxon>Alphaproteobacteria</taxon>
        <taxon>Hyphomicrobiales</taxon>
        <taxon>Phyllobacteriaceae</taxon>
        <taxon>Phyllobacterium</taxon>
    </lineage>
</organism>